<evidence type="ECO:0000313" key="2">
    <source>
        <dbReference type="Proteomes" id="UP001597337"/>
    </source>
</evidence>
<proteinExistence type="predicted"/>
<gene>
    <name evidence="1" type="ORF">ACFSJC_12005</name>
</gene>
<comment type="caution">
    <text evidence="1">The sequence shown here is derived from an EMBL/GenBank/DDBJ whole genome shotgun (WGS) entry which is preliminary data.</text>
</comment>
<keyword evidence="2" id="KW-1185">Reference proteome</keyword>
<protein>
    <submittedName>
        <fullName evidence="1">Uncharacterized protein</fullName>
    </submittedName>
</protein>
<sequence length="347" mass="37597">MAGVGVYLGGGMVRTAQVRGNLCNCSVEWATSWDSDFDVLPPVVVPLGAHVSIEAVALSDESYRPPVAAGTLTLTPTLVCGGSRTELDPITIEIAADGLYSPSGSVWHARVNGTLCDCVVTWESEWASDVDLLSLPPLVVSMGRYVMVVAANIGGAPMPVTSGIMTLTATVTCGESITTLDPIELELLVTSACDQPSTWNPSYYTPPVWSKEQCCWLLTGPSQGYGEMYAAGDWRLGYRPLRMRTEVFVPIGASAQATTNPSYDHYASISFLTSAHRRYIDPPFVVLLDDCIEGEWNVVELAFDYSVFDGDPDLFAFSAPYIDGQEGAYQRVTGFKYRTPTFHDDPE</sequence>
<reference evidence="2" key="1">
    <citation type="journal article" date="2019" name="Int. J. Syst. Evol. Microbiol.">
        <title>The Global Catalogue of Microorganisms (GCM) 10K type strain sequencing project: providing services to taxonomists for standard genome sequencing and annotation.</title>
        <authorList>
            <consortium name="The Broad Institute Genomics Platform"/>
            <consortium name="The Broad Institute Genome Sequencing Center for Infectious Disease"/>
            <person name="Wu L."/>
            <person name="Ma J."/>
        </authorList>
    </citation>
    <scope>NUCLEOTIDE SEQUENCE [LARGE SCALE GENOMIC DNA]</scope>
    <source>
        <strain evidence="2">KACC 12597</strain>
    </source>
</reference>
<name>A0ABW4YBR2_9GAMM</name>
<dbReference type="RefSeq" id="WP_386026953.1">
    <property type="nucleotide sequence ID" value="NZ_JBHUHX010000031.1"/>
</dbReference>
<accession>A0ABW4YBR2</accession>
<evidence type="ECO:0000313" key="1">
    <source>
        <dbReference type="EMBL" id="MFD2112564.1"/>
    </source>
</evidence>
<organism evidence="1 2">
    <name type="scientific">Thiorhodococcus fuscus</name>
    <dbReference type="NCBI Taxonomy" id="527200"/>
    <lineage>
        <taxon>Bacteria</taxon>
        <taxon>Pseudomonadati</taxon>
        <taxon>Pseudomonadota</taxon>
        <taxon>Gammaproteobacteria</taxon>
        <taxon>Chromatiales</taxon>
        <taxon>Chromatiaceae</taxon>
        <taxon>Thiorhodococcus</taxon>
    </lineage>
</organism>
<dbReference type="EMBL" id="JBHUHX010000031">
    <property type="protein sequence ID" value="MFD2112564.1"/>
    <property type="molecule type" value="Genomic_DNA"/>
</dbReference>
<dbReference type="Proteomes" id="UP001597337">
    <property type="component" value="Unassembled WGS sequence"/>
</dbReference>